<proteinExistence type="predicted"/>
<sequence>MAVDIAEHPPLRRSRSWGFYSVLFLAVIPLWSSVPLAWIFAVYSIYTYKWPTYSVFNRALFFVSCCEVVFCIYHVYLARQVSRPAPYGPGDPEEIQVAYIRLLKAGLANLPSDGGDLETLLTKRPGSPAETIVQLERHDPRAIEFRHTLRTWFGKVPFSTIKLHHIRKWLYWAMYNAEIPPPKHLPESHRIAVDDALALLQKRIGCKLEEGVDEEVKPMLLTIDKTNILWRPLTFYSVVCLINWMLKLWHTNYLSVEHGHSNGIEYLLRMPRYWNPETSPRPIVFLHGLGLGLLQYHRLITSLMKEYPDRPILVPLQPQISQDIFHPHFLKPLSRHQMADALAGLLRDLGWVNLEVDVQDSANEDTVSKDEFEVENSLVESPQRGVTMLSHSNGSYTHAWMLKGYPDLISRSCFVDPVTFCSWEGDVCYNFFYRPCMTAMELLMRYFVGTELGVANLLQRHFCWASNSLWFEEIPNARDAHKTFFLLGGKDDIIHSERVKLYLTSHGIRKNLWYDPEGRHGQALLPGSPGLNELFKWLSEDEA</sequence>
<evidence type="ECO:0000313" key="3">
    <source>
        <dbReference type="Proteomes" id="UP000054270"/>
    </source>
</evidence>
<accession>A0A0D2N1I1</accession>
<dbReference type="PANTHER" id="PTHR37471">
    <property type="entry name" value="UNNAMED PRODUCT"/>
    <property type="match status" value="1"/>
</dbReference>
<keyword evidence="1" id="KW-0812">Transmembrane</keyword>
<evidence type="ECO:0000256" key="1">
    <source>
        <dbReference type="SAM" id="Phobius"/>
    </source>
</evidence>
<dbReference type="OMA" id="HWLAWSL"/>
<feature type="transmembrane region" description="Helical" evidence="1">
    <location>
        <begin position="58"/>
        <end position="77"/>
    </location>
</feature>
<dbReference type="AlphaFoldDB" id="A0A0D2N1I1"/>
<organism evidence="2 3">
    <name type="scientific">Hypholoma sublateritium (strain FD-334 SS-4)</name>
    <dbReference type="NCBI Taxonomy" id="945553"/>
    <lineage>
        <taxon>Eukaryota</taxon>
        <taxon>Fungi</taxon>
        <taxon>Dikarya</taxon>
        <taxon>Basidiomycota</taxon>
        <taxon>Agaricomycotina</taxon>
        <taxon>Agaricomycetes</taxon>
        <taxon>Agaricomycetidae</taxon>
        <taxon>Agaricales</taxon>
        <taxon>Agaricineae</taxon>
        <taxon>Strophariaceae</taxon>
        <taxon>Hypholoma</taxon>
    </lineage>
</organism>
<dbReference type="Gene3D" id="3.40.50.1820">
    <property type="entry name" value="alpha/beta hydrolase"/>
    <property type="match status" value="1"/>
</dbReference>
<dbReference type="EMBL" id="KN817518">
    <property type="protein sequence ID" value="KJA30203.1"/>
    <property type="molecule type" value="Genomic_DNA"/>
</dbReference>
<dbReference type="SUPFAM" id="SSF53474">
    <property type="entry name" value="alpha/beta-Hydrolases"/>
    <property type="match status" value="1"/>
</dbReference>
<dbReference type="InterPro" id="IPR029058">
    <property type="entry name" value="AB_hydrolase_fold"/>
</dbReference>
<name>A0A0D2N1I1_HYPSF</name>
<dbReference type="OrthoDB" id="6431331at2759"/>
<keyword evidence="3" id="KW-1185">Reference proteome</keyword>
<dbReference type="PANTHER" id="PTHR37471:SF1">
    <property type="entry name" value="AB HYDROLASE-1 DOMAIN-CONTAINING PROTEIN"/>
    <property type="match status" value="1"/>
</dbReference>
<evidence type="ECO:0008006" key="4">
    <source>
        <dbReference type="Google" id="ProtNLM"/>
    </source>
</evidence>
<gene>
    <name evidence="2" type="ORF">HYPSUDRAFT_32332</name>
</gene>
<protein>
    <recommendedName>
        <fullName evidence="4">AB hydrolase-1 domain-containing protein</fullName>
    </recommendedName>
</protein>
<keyword evidence="1" id="KW-0472">Membrane</keyword>
<feature type="transmembrane region" description="Helical" evidence="1">
    <location>
        <begin position="22"/>
        <end position="46"/>
    </location>
</feature>
<keyword evidence="1" id="KW-1133">Transmembrane helix</keyword>
<reference evidence="3" key="1">
    <citation type="submission" date="2014-04" db="EMBL/GenBank/DDBJ databases">
        <title>Evolutionary Origins and Diversification of the Mycorrhizal Mutualists.</title>
        <authorList>
            <consortium name="DOE Joint Genome Institute"/>
            <consortium name="Mycorrhizal Genomics Consortium"/>
            <person name="Kohler A."/>
            <person name="Kuo A."/>
            <person name="Nagy L.G."/>
            <person name="Floudas D."/>
            <person name="Copeland A."/>
            <person name="Barry K.W."/>
            <person name="Cichocki N."/>
            <person name="Veneault-Fourrey C."/>
            <person name="LaButti K."/>
            <person name="Lindquist E.A."/>
            <person name="Lipzen A."/>
            <person name="Lundell T."/>
            <person name="Morin E."/>
            <person name="Murat C."/>
            <person name="Riley R."/>
            <person name="Ohm R."/>
            <person name="Sun H."/>
            <person name="Tunlid A."/>
            <person name="Henrissat B."/>
            <person name="Grigoriev I.V."/>
            <person name="Hibbett D.S."/>
            <person name="Martin F."/>
        </authorList>
    </citation>
    <scope>NUCLEOTIDE SEQUENCE [LARGE SCALE GENOMIC DNA]</scope>
    <source>
        <strain evidence="3">FD-334 SS-4</strain>
    </source>
</reference>
<evidence type="ECO:0000313" key="2">
    <source>
        <dbReference type="EMBL" id="KJA30203.1"/>
    </source>
</evidence>
<dbReference type="Proteomes" id="UP000054270">
    <property type="component" value="Unassembled WGS sequence"/>
</dbReference>
<dbReference type="STRING" id="945553.A0A0D2N1I1"/>